<gene>
    <name evidence="12" type="ORF">ACFS6H_15650</name>
</gene>
<dbReference type="RefSeq" id="WP_386100925.1">
    <property type="nucleotide sequence ID" value="NZ_JBHUOZ010000003.1"/>
</dbReference>
<dbReference type="InterPro" id="IPR020610">
    <property type="entry name" value="Thiolase_AS"/>
</dbReference>
<evidence type="ECO:0000256" key="7">
    <source>
        <dbReference type="ARBA" id="ARBA00022958"/>
    </source>
</evidence>
<organism evidence="12 13">
    <name type="scientific">Terrimonas rubra</name>
    <dbReference type="NCBI Taxonomy" id="1035890"/>
    <lineage>
        <taxon>Bacteria</taxon>
        <taxon>Pseudomonadati</taxon>
        <taxon>Bacteroidota</taxon>
        <taxon>Chitinophagia</taxon>
        <taxon>Chitinophagales</taxon>
        <taxon>Chitinophagaceae</taxon>
        <taxon>Terrimonas</taxon>
    </lineage>
</organism>
<evidence type="ECO:0000259" key="10">
    <source>
        <dbReference type="Pfam" id="PF00108"/>
    </source>
</evidence>
<keyword evidence="5" id="KW-0479">Metal-binding</keyword>
<comment type="subunit">
    <text evidence="2">Homotetramer.</text>
</comment>
<dbReference type="PROSITE" id="PS00737">
    <property type="entry name" value="THIOLASE_2"/>
    <property type="match status" value="1"/>
</dbReference>
<keyword evidence="13" id="KW-1185">Reference proteome</keyword>
<dbReference type="Pfam" id="PF02803">
    <property type="entry name" value="Thiolase_C"/>
    <property type="match status" value="1"/>
</dbReference>
<dbReference type="SUPFAM" id="SSF53901">
    <property type="entry name" value="Thiolase-like"/>
    <property type="match status" value="2"/>
</dbReference>
<dbReference type="EMBL" id="JBHUOZ010000003">
    <property type="protein sequence ID" value="MFD2921160.1"/>
    <property type="molecule type" value="Genomic_DNA"/>
</dbReference>
<evidence type="ECO:0000313" key="13">
    <source>
        <dbReference type="Proteomes" id="UP001597511"/>
    </source>
</evidence>
<dbReference type="PANTHER" id="PTHR18919:SF156">
    <property type="entry name" value="ACETYL-COA ACETYLTRANSFERASE, MITOCHONDRIAL"/>
    <property type="match status" value="1"/>
</dbReference>
<keyword evidence="4 9" id="KW-0808">Transferase</keyword>
<dbReference type="PIRSF" id="PIRSF000429">
    <property type="entry name" value="Ac-CoA_Ac_transf"/>
    <property type="match status" value="1"/>
</dbReference>
<dbReference type="InterPro" id="IPR020617">
    <property type="entry name" value="Thiolase_C"/>
</dbReference>
<evidence type="ECO:0000313" key="12">
    <source>
        <dbReference type="EMBL" id="MFD2921160.1"/>
    </source>
</evidence>
<evidence type="ECO:0000256" key="9">
    <source>
        <dbReference type="RuleBase" id="RU003557"/>
    </source>
</evidence>
<dbReference type="CDD" id="cd00751">
    <property type="entry name" value="thiolase"/>
    <property type="match status" value="1"/>
</dbReference>
<evidence type="ECO:0000256" key="4">
    <source>
        <dbReference type="ARBA" id="ARBA00022679"/>
    </source>
</evidence>
<accession>A0ABW6A9J7</accession>
<sequence>MKEVYIIAAVRTPIGSFGGSLKSLTATQLGAAAIKGALEKAGVDAALVNDVLMGCVIQANLGQAPARQAAKFAGLPDEVNCTTVNKVCASGMKAIAQAAQSILLGDADIVIAGGMESMSNIPFYADSMRWGNKYGNATFIDGLVKDGLTDVYDGKAMGFAGELCARECGITREEQDNFAINSYKRSQAAWEKGLFDNEVIPVSIPQRKGDPVVFAKDEEPYNVKFDKISTLPAAFEKGGTVTAANASTLNDGAAALVLMSKEKAEALGLKPIAKILSYADAEQAPEWFTTAPALAVPKAVKKAGLQMSDINYWELNEAFSVVGIENSRRMQLDPEKVNVHGGAVSLGHPLGCSGARIVVTLINVLKANNARYGAAGICNGGGGASAMVIENVQ</sequence>
<dbReference type="NCBIfam" id="TIGR01930">
    <property type="entry name" value="AcCoA-C-Actrans"/>
    <property type="match status" value="1"/>
</dbReference>
<name>A0ABW6A9J7_9BACT</name>
<evidence type="ECO:0000256" key="6">
    <source>
        <dbReference type="ARBA" id="ARBA00022946"/>
    </source>
</evidence>
<protein>
    <recommendedName>
        <fullName evidence="3">acetyl-CoA C-acetyltransferase</fullName>
        <ecNumber evidence="3">2.3.1.9</ecNumber>
    </recommendedName>
</protein>
<evidence type="ECO:0000256" key="5">
    <source>
        <dbReference type="ARBA" id="ARBA00022723"/>
    </source>
</evidence>
<dbReference type="GO" id="GO:0003988">
    <property type="term" value="F:acetyl-CoA C-acyltransferase activity"/>
    <property type="evidence" value="ECO:0007669"/>
    <property type="project" value="UniProtKB-EC"/>
</dbReference>
<dbReference type="PROSITE" id="PS00098">
    <property type="entry name" value="THIOLASE_1"/>
    <property type="match status" value="1"/>
</dbReference>
<evidence type="ECO:0000256" key="1">
    <source>
        <dbReference type="ARBA" id="ARBA00010982"/>
    </source>
</evidence>
<dbReference type="EC" id="2.3.1.9" evidence="3"/>
<dbReference type="InterPro" id="IPR016039">
    <property type="entry name" value="Thiolase-like"/>
</dbReference>
<dbReference type="InterPro" id="IPR002155">
    <property type="entry name" value="Thiolase"/>
</dbReference>
<dbReference type="PROSITE" id="PS00099">
    <property type="entry name" value="THIOLASE_3"/>
    <property type="match status" value="1"/>
</dbReference>
<dbReference type="Pfam" id="PF00108">
    <property type="entry name" value="Thiolase_N"/>
    <property type="match status" value="1"/>
</dbReference>
<dbReference type="InterPro" id="IPR020613">
    <property type="entry name" value="Thiolase_CS"/>
</dbReference>
<evidence type="ECO:0000259" key="11">
    <source>
        <dbReference type="Pfam" id="PF02803"/>
    </source>
</evidence>
<proteinExistence type="inferred from homology"/>
<evidence type="ECO:0000256" key="3">
    <source>
        <dbReference type="ARBA" id="ARBA00012705"/>
    </source>
</evidence>
<evidence type="ECO:0000256" key="8">
    <source>
        <dbReference type="ARBA" id="ARBA00023315"/>
    </source>
</evidence>
<dbReference type="Gene3D" id="3.40.47.10">
    <property type="match status" value="1"/>
</dbReference>
<dbReference type="InterPro" id="IPR020615">
    <property type="entry name" value="Thiolase_acyl_enz_int_AS"/>
</dbReference>
<keyword evidence="8 9" id="KW-0012">Acyltransferase</keyword>
<dbReference type="PANTHER" id="PTHR18919">
    <property type="entry name" value="ACETYL-COA C-ACYLTRANSFERASE"/>
    <property type="match status" value="1"/>
</dbReference>
<keyword evidence="6" id="KW-0809">Transit peptide</keyword>
<feature type="domain" description="Thiolase N-terminal" evidence="10">
    <location>
        <begin position="4"/>
        <end position="262"/>
    </location>
</feature>
<dbReference type="InterPro" id="IPR020616">
    <property type="entry name" value="Thiolase_N"/>
</dbReference>
<comment type="similarity">
    <text evidence="1 9">Belongs to the thiolase-like superfamily. Thiolase family.</text>
</comment>
<evidence type="ECO:0000256" key="2">
    <source>
        <dbReference type="ARBA" id="ARBA00011881"/>
    </source>
</evidence>
<comment type="caution">
    <text evidence="12">The sequence shown here is derived from an EMBL/GenBank/DDBJ whole genome shotgun (WGS) entry which is preliminary data.</text>
</comment>
<dbReference type="Proteomes" id="UP001597511">
    <property type="component" value="Unassembled WGS sequence"/>
</dbReference>
<keyword evidence="7" id="KW-0630">Potassium</keyword>
<reference evidence="13" key="1">
    <citation type="journal article" date="2019" name="Int. J. Syst. Evol. Microbiol.">
        <title>The Global Catalogue of Microorganisms (GCM) 10K type strain sequencing project: providing services to taxonomists for standard genome sequencing and annotation.</title>
        <authorList>
            <consortium name="The Broad Institute Genomics Platform"/>
            <consortium name="The Broad Institute Genome Sequencing Center for Infectious Disease"/>
            <person name="Wu L."/>
            <person name="Ma J."/>
        </authorList>
    </citation>
    <scope>NUCLEOTIDE SEQUENCE [LARGE SCALE GENOMIC DNA]</scope>
    <source>
        <strain evidence="13">KCTC 23299</strain>
    </source>
</reference>
<feature type="domain" description="Thiolase C-terminal" evidence="11">
    <location>
        <begin position="269"/>
        <end position="390"/>
    </location>
</feature>